<reference evidence="1" key="1">
    <citation type="submission" date="2018-06" db="EMBL/GenBank/DDBJ databases">
        <authorList>
            <person name="Zhirakovskaya E."/>
        </authorList>
    </citation>
    <scope>NUCLEOTIDE SEQUENCE</scope>
</reference>
<proteinExistence type="predicted"/>
<organism evidence="1">
    <name type="scientific">hydrothermal vent metagenome</name>
    <dbReference type="NCBI Taxonomy" id="652676"/>
    <lineage>
        <taxon>unclassified sequences</taxon>
        <taxon>metagenomes</taxon>
        <taxon>ecological metagenomes</taxon>
    </lineage>
</organism>
<sequence length="87" mass="9963">MNEESGYFNDDGTPFNPNLIPKPSLCATCKNNSDSKQEILCALNRHDQSEDMFMCFSYEPNSSQIDGKAVIQEMQDYMDHKYNNKQG</sequence>
<name>A0A3B1D555_9ZZZZ</name>
<protein>
    <submittedName>
        <fullName evidence="1">Uncharacterized protein</fullName>
    </submittedName>
</protein>
<evidence type="ECO:0000313" key="1">
    <source>
        <dbReference type="EMBL" id="VAX37319.1"/>
    </source>
</evidence>
<accession>A0A3B1D555</accession>
<dbReference type="EMBL" id="UOGJ01000125">
    <property type="protein sequence ID" value="VAX37319.1"/>
    <property type="molecule type" value="Genomic_DNA"/>
</dbReference>
<dbReference type="AlphaFoldDB" id="A0A3B1D555"/>
<gene>
    <name evidence="1" type="ORF">MNBD_UNCLBAC01-56</name>
</gene>